<name>A0AAD7W912_9TELE</name>
<comment type="caution">
    <text evidence="1">The sequence shown here is derived from an EMBL/GenBank/DDBJ whole genome shotgun (WGS) entry which is preliminary data.</text>
</comment>
<gene>
    <name evidence="1" type="ORF">AAFF_G00134030</name>
</gene>
<keyword evidence="2" id="KW-1185">Reference proteome</keyword>
<evidence type="ECO:0000313" key="2">
    <source>
        <dbReference type="Proteomes" id="UP001221898"/>
    </source>
</evidence>
<dbReference type="EMBL" id="JAINUG010000195">
    <property type="protein sequence ID" value="KAJ8388377.1"/>
    <property type="molecule type" value="Genomic_DNA"/>
</dbReference>
<evidence type="ECO:0000313" key="1">
    <source>
        <dbReference type="EMBL" id="KAJ8388377.1"/>
    </source>
</evidence>
<accession>A0AAD7W912</accession>
<protein>
    <submittedName>
        <fullName evidence="1">Uncharacterized protein</fullName>
    </submittedName>
</protein>
<reference evidence="1" key="1">
    <citation type="journal article" date="2023" name="Science">
        <title>Genome structures resolve the early diversification of teleost fishes.</title>
        <authorList>
            <person name="Parey E."/>
            <person name="Louis A."/>
            <person name="Montfort J."/>
            <person name="Bouchez O."/>
            <person name="Roques C."/>
            <person name="Iampietro C."/>
            <person name="Lluch J."/>
            <person name="Castinel A."/>
            <person name="Donnadieu C."/>
            <person name="Desvignes T."/>
            <person name="Floi Bucao C."/>
            <person name="Jouanno E."/>
            <person name="Wen M."/>
            <person name="Mejri S."/>
            <person name="Dirks R."/>
            <person name="Jansen H."/>
            <person name="Henkel C."/>
            <person name="Chen W.J."/>
            <person name="Zahm M."/>
            <person name="Cabau C."/>
            <person name="Klopp C."/>
            <person name="Thompson A.W."/>
            <person name="Robinson-Rechavi M."/>
            <person name="Braasch I."/>
            <person name="Lecointre G."/>
            <person name="Bobe J."/>
            <person name="Postlethwait J.H."/>
            <person name="Berthelot C."/>
            <person name="Roest Crollius H."/>
            <person name="Guiguen Y."/>
        </authorList>
    </citation>
    <scope>NUCLEOTIDE SEQUENCE</scope>
    <source>
        <strain evidence="1">NC1722</strain>
    </source>
</reference>
<dbReference type="Proteomes" id="UP001221898">
    <property type="component" value="Unassembled WGS sequence"/>
</dbReference>
<organism evidence="1 2">
    <name type="scientific">Aldrovandia affinis</name>
    <dbReference type="NCBI Taxonomy" id="143900"/>
    <lineage>
        <taxon>Eukaryota</taxon>
        <taxon>Metazoa</taxon>
        <taxon>Chordata</taxon>
        <taxon>Craniata</taxon>
        <taxon>Vertebrata</taxon>
        <taxon>Euteleostomi</taxon>
        <taxon>Actinopterygii</taxon>
        <taxon>Neopterygii</taxon>
        <taxon>Teleostei</taxon>
        <taxon>Notacanthiformes</taxon>
        <taxon>Halosauridae</taxon>
        <taxon>Aldrovandia</taxon>
    </lineage>
</organism>
<dbReference type="AlphaFoldDB" id="A0AAD7W912"/>
<proteinExistence type="predicted"/>
<sequence length="159" mass="16747">MLGIRQLYSAGSFATLDQEVLRKAHQNTKSVNGHACRAGGLQLKSSAILGWQGDGAGFSTGLLTLRALYDSNAALLVKVKVMSLMLSLQQKAAVPGKTHAIPGAPRCLHITVTGKRAGALMQQTNSSSRAGELGGREHLQPLRCIAFHIAVGAASILHR</sequence>